<dbReference type="InterPro" id="IPR011989">
    <property type="entry name" value="ARM-like"/>
</dbReference>
<protein>
    <recommendedName>
        <fullName evidence="3">Ataxin-10 domain-containing protein</fullName>
    </recommendedName>
</protein>
<dbReference type="SUPFAM" id="SSF48371">
    <property type="entry name" value="ARM repeat"/>
    <property type="match status" value="1"/>
</dbReference>
<proteinExistence type="predicted"/>
<feature type="domain" description="Ataxin-10" evidence="3">
    <location>
        <begin position="390"/>
        <end position="483"/>
    </location>
</feature>
<dbReference type="Proteomes" id="UP000325577">
    <property type="component" value="Linkage Group LG9"/>
</dbReference>
<evidence type="ECO:0000313" key="5">
    <source>
        <dbReference type="Proteomes" id="UP000325577"/>
    </source>
</evidence>
<dbReference type="GO" id="GO:0005829">
    <property type="term" value="C:cytosol"/>
    <property type="evidence" value="ECO:0007669"/>
    <property type="project" value="TreeGrafter"/>
</dbReference>
<evidence type="ECO:0000256" key="1">
    <source>
        <dbReference type="ARBA" id="ARBA00022618"/>
    </source>
</evidence>
<evidence type="ECO:0000256" key="2">
    <source>
        <dbReference type="ARBA" id="ARBA00023306"/>
    </source>
</evidence>
<reference evidence="4 5" key="1">
    <citation type="submission" date="2019-09" db="EMBL/GenBank/DDBJ databases">
        <title>A chromosome-level genome assembly of the Chinese tupelo Nyssa sinensis.</title>
        <authorList>
            <person name="Yang X."/>
            <person name="Kang M."/>
            <person name="Yang Y."/>
            <person name="Xiong H."/>
            <person name="Wang M."/>
            <person name="Zhang Z."/>
            <person name="Wang Z."/>
            <person name="Wu H."/>
            <person name="Ma T."/>
            <person name="Liu J."/>
            <person name="Xi Z."/>
        </authorList>
    </citation>
    <scope>NUCLEOTIDE SEQUENCE [LARGE SCALE GENOMIC DNA]</scope>
    <source>
        <strain evidence="4">J267</strain>
        <tissue evidence="4">Leaf</tissue>
    </source>
</reference>
<dbReference type="InterPro" id="IPR016024">
    <property type="entry name" value="ARM-type_fold"/>
</dbReference>
<accession>A0A5J4ZC29</accession>
<evidence type="ECO:0000259" key="3">
    <source>
        <dbReference type="Pfam" id="PF09759"/>
    </source>
</evidence>
<organism evidence="4 5">
    <name type="scientific">Nyssa sinensis</name>
    <dbReference type="NCBI Taxonomy" id="561372"/>
    <lineage>
        <taxon>Eukaryota</taxon>
        <taxon>Viridiplantae</taxon>
        <taxon>Streptophyta</taxon>
        <taxon>Embryophyta</taxon>
        <taxon>Tracheophyta</taxon>
        <taxon>Spermatophyta</taxon>
        <taxon>Magnoliopsida</taxon>
        <taxon>eudicotyledons</taxon>
        <taxon>Gunneridae</taxon>
        <taxon>Pentapetalae</taxon>
        <taxon>asterids</taxon>
        <taxon>Cornales</taxon>
        <taxon>Nyssaceae</taxon>
        <taxon>Nyssa</taxon>
    </lineage>
</organism>
<dbReference type="InterPro" id="IPR051374">
    <property type="entry name" value="Ataxin-10/CTR86_families"/>
</dbReference>
<dbReference type="AlphaFoldDB" id="A0A5J4ZC29"/>
<keyword evidence="5" id="KW-1185">Reference proteome</keyword>
<gene>
    <name evidence="4" type="ORF">F0562_019159</name>
</gene>
<dbReference type="PANTHER" id="PTHR13255">
    <property type="entry name" value="ATAXIN-10"/>
    <property type="match status" value="1"/>
</dbReference>
<dbReference type="GO" id="GO:0051301">
    <property type="term" value="P:cell division"/>
    <property type="evidence" value="ECO:0007669"/>
    <property type="project" value="UniProtKB-KW"/>
</dbReference>
<dbReference type="InterPro" id="IPR019156">
    <property type="entry name" value="Ataxin-10_domain"/>
</dbReference>
<sequence>MDDASVSVLSLPENVLELLFSVSNSSTLEKAVEILIEASRSADGRSDLASKNVLPAVLQLCQNLSDPSASHLLLLSLKLLRNLCAGEVANQTLFIEQNGVGIVLAALNSLRLASDLDYGIIRMGLQILANVSLAGEKHQRAIWHLLFPYKFVEIASVQRKETCDPLCMVIYTCCDGSHGLFAELCGDQGLPIMAEIVRTASAVGFGEDWLKLLLSRICLEENQLPCLFSKLWPVGGSENLEDIKIRDGVFVSEQAFLLNILSEILNERIEEISISNDFALYVLGLLKQAVGVLDSVSRGKSSLPTGSISLDVLGYSLTILRDICACDSIGDFTKVSLDVVDSLVSSGLLELLLCLLRDLEPPTVIRKAMKQDENQEGTSYSYKRCPYKGFRRDIVAVIGNCAYKRKHVQDEIRQKNGILLLLQQCVIDEDNPFLREWGIWSVRNLLEGNAENQRVVAELELQGSVDVPEIARLGLRVEFDEKSRRAKLVNVS</sequence>
<dbReference type="Gene3D" id="1.25.10.10">
    <property type="entry name" value="Leucine-rich Repeat Variant"/>
    <property type="match status" value="2"/>
</dbReference>
<evidence type="ECO:0000313" key="4">
    <source>
        <dbReference type="EMBL" id="KAA8515980.1"/>
    </source>
</evidence>
<name>A0A5J4ZC29_9ASTE</name>
<dbReference type="EMBL" id="CM018052">
    <property type="protein sequence ID" value="KAA8515980.1"/>
    <property type="molecule type" value="Genomic_DNA"/>
</dbReference>
<keyword evidence="1" id="KW-0132">Cell division</keyword>
<dbReference type="OrthoDB" id="379794at2759"/>
<dbReference type="PANTHER" id="PTHR13255:SF0">
    <property type="entry name" value="ATAXIN-10"/>
    <property type="match status" value="1"/>
</dbReference>
<dbReference type="Pfam" id="PF09759">
    <property type="entry name" value="Atx10homo_assoc"/>
    <property type="match status" value="1"/>
</dbReference>
<keyword evidence="2" id="KW-0131">Cell cycle</keyword>